<dbReference type="EMBL" id="JN882285">
    <property type="protein sequence ID" value="AFC21501.1"/>
    <property type="molecule type" value="Genomic_DNA"/>
</dbReference>
<dbReference type="GeneID" id="13993791"/>
<evidence type="ECO:0000313" key="2">
    <source>
        <dbReference type="Proteomes" id="UP000000457"/>
    </source>
</evidence>
<evidence type="ECO:0000313" key="1">
    <source>
        <dbReference type="EMBL" id="AFC21501.1"/>
    </source>
</evidence>
<dbReference type="RefSeq" id="YP_006987156.1">
    <property type="nucleotide sequence ID" value="NC_019401.1"/>
</dbReference>
<sequence>MSKKIFEQAKRYVDKVLYIFSVMDKCERLPESDMYYYKKYKFQKNDICWRSSSAYAFTVLASRRDTWRKSKVNLCIDSTGRNSMVNSDRPFMGITEYSDDVDFQLSTLYDDKELYEYYVGSLLYTAGFRGFVKKDISHNTLNAFMRNADDMYKNRDKLWYNRRSFAS</sequence>
<accession>K4F5M7</accession>
<dbReference type="Proteomes" id="UP000000457">
    <property type="component" value="Segment"/>
</dbReference>
<dbReference type="KEGG" id="vg:13993791"/>
<reference evidence="1 2" key="1">
    <citation type="journal article" date="2014" name="Virology">
        <title>Supersize me: Cronobacter sakazakii phage GAP32.</title>
        <authorList>
            <person name="Abbasifar R."/>
            <person name="Griffiths M.W."/>
            <person name="Sabour P.M."/>
            <person name="Ackermann H.-W."/>
            <person name="Vandersteegen K."/>
            <person name="Lavigne R."/>
            <person name="Noben J.-P."/>
            <person name="Villa A.A."/>
            <person name="Abbasifar A."/>
            <person name="Nash J.H.E."/>
            <person name="Kropinski A.M."/>
        </authorList>
    </citation>
    <scope>NUCLEOTIDE SEQUENCE [LARGE SCALE GENOMIC DNA]</scope>
    <source>
        <strain evidence="1">GAP-32</strain>
    </source>
</reference>
<protein>
    <submittedName>
        <fullName evidence="1">Uncharacterized protein</fullName>
    </submittedName>
</protein>
<name>K4F5M7_9CAUD</name>
<proteinExistence type="predicted"/>
<organism evidence="1 2">
    <name type="scientific">Cronobacter phage vB_CsaM_GAP32</name>
    <dbReference type="NCBI Taxonomy" id="1141136"/>
    <lineage>
        <taxon>Viruses</taxon>
        <taxon>Duplodnaviria</taxon>
        <taxon>Heunggongvirae</taxon>
        <taxon>Uroviricota</taxon>
        <taxon>Caudoviricetes</taxon>
        <taxon>Mimasvirus</taxon>
        <taxon>Mimasvirus GAP32</taxon>
    </lineage>
</organism>
<keyword evidence="2" id="KW-1185">Reference proteome</keyword>
<gene>
    <name evidence="1" type="ORF">GAP32_053</name>
</gene>